<gene>
    <name evidence="1" type="ORF">TSIB3V08_LOCUS9756</name>
</gene>
<dbReference type="EMBL" id="OC005883">
    <property type="protein sequence ID" value="CAD7265726.1"/>
    <property type="molecule type" value="Genomic_DNA"/>
</dbReference>
<dbReference type="SUPFAM" id="SSF52768">
    <property type="entry name" value="Arginase/deacetylase"/>
    <property type="match status" value="1"/>
</dbReference>
<dbReference type="InterPro" id="IPR037138">
    <property type="entry name" value="His_deacetylse_dom_sf"/>
</dbReference>
<protein>
    <submittedName>
        <fullName evidence="1">Uncharacterized protein</fullName>
    </submittedName>
</protein>
<proteinExistence type="predicted"/>
<organism evidence="1">
    <name type="scientific">Timema shepardi</name>
    <name type="common">Walking stick</name>
    <dbReference type="NCBI Taxonomy" id="629360"/>
    <lineage>
        <taxon>Eukaryota</taxon>
        <taxon>Metazoa</taxon>
        <taxon>Ecdysozoa</taxon>
        <taxon>Arthropoda</taxon>
        <taxon>Hexapoda</taxon>
        <taxon>Insecta</taxon>
        <taxon>Pterygota</taxon>
        <taxon>Neoptera</taxon>
        <taxon>Polyneoptera</taxon>
        <taxon>Phasmatodea</taxon>
        <taxon>Timematodea</taxon>
        <taxon>Timematoidea</taxon>
        <taxon>Timematidae</taxon>
        <taxon>Timema</taxon>
    </lineage>
</organism>
<reference evidence="1" key="1">
    <citation type="submission" date="2020-11" db="EMBL/GenBank/DDBJ databases">
        <authorList>
            <person name="Tran Van P."/>
        </authorList>
    </citation>
    <scope>NUCLEOTIDE SEQUENCE</scope>
</reference>
<dbReference type="InterPro" id="IPR023696">
    <property type="entry name" value="Ureohydrolase_dom_sf"/>
</dbReference>
<evidence type="ECO:0000313" key="1">
    <source>
        <dbReference type="EMBL" id="CAD7265726.1"/>
    </source>
</evidence>
<sequence>MIRKIMCLSAITSDSQHLGGYNLANTARYWTYLTSILLDQKIPSEIPEHRYFTSYGPDFDLHITPGCRRDFNTKEYIEDVIKIIHKNLDDMVSLPTGDVYSRALKRQDASEELWSKFYSVKDFVEQTDIKKKQASIMDFQEMGFILSELIREECEMRNTTS</sequence>
<dbReference type="AlphaFoldDB" id="A0A7R9B3L1"/>
<dbReference type="PANTHER" id="PTHR48252">
    <property type="entry name" value="HISTONE DEACETYLASE 2-RELATED"/>
    <property type="match status" value="1"/>
</dbReference>
<dbReference type="PANTHER" id="PTHR48252:SF77">
    <property type="entry name" value="HISTONE DEACETYLASE DOMAIN-CONTAINING PROTEIN"/>
    <property type="match status" value="1"/>
</dbReference>
<accession>A0A7R9B3L1</accession>
<name>A0A7R9B3L1_TIMSH</name>
<dbReference type="Gene3D" id="3.40.800.20">
    <property type="entry name" value="Histone deacetylase domain"/>
    <property type="match status" value="1"/>
</dbReference>